<dbReference type="InterPro" id="IPR002933">
    <property type="entry name" value="Peptidase_M20"/>
</dbReference>
<dbReference type="GO" id="GO:0016787">
    <property type="term" value="F:hydrolase activity"/>
    <property type="evidence" value="ECO:0007669"/>
    <property type="project" value="UniProtKB-KW"/>
</dbReference>
<evidence type="ECO:0000256" key="2">
    <source>
        <dbReference type="ARBA" id="ARBA00022801"/>
    </source>
</evidence>
<feature type="domain" description="Peptidase M20 dimerisation" evidence="4">
    <location>
        <begin position="184"/>
        <end position="274"/>
    </location>
</feature>
<dbReference type="OrthoDB" id="2416606at2"/>
<organism evidence="5 6">
    <name type="scientific">Planococcus lenghuensis</name>
    <dbReference type="NCBI Taxonomy" id="2213202"/>
    <lineage>
        <taxon>Bacteria</taxon>
        <taxon>Bacillati</taxon>
        <taxon>Bacillota</taxon>
        <taxon>Bacilli</taxon>
        <taxon>Bacillales</taxon>
        <taxon>Caryophanaceae</taxon>
        <taxon>Planococcus</taxon>
    </lineage>
</organism>
<evidence type="ECO:0000259" key="4">
    <source>
        <dbReference type="Pfam" id="PF07687"/>
    </source>
</evidence>
<dbReference type="FunFam" id="3.30.70.360:FF:000014">
    <property type="entry name" value="N-acyl-L-amino acid amidohydrolase"/>
    <property type="match status" value="1"/>
</dbReference>
<proteinExistence type="inferred from homology"/>
<dbReference type="AlphaFoldDB" id="A0A1Q2L300"/>
<dbReference type="Pfam" id="PF01546">
    <property type="entry name" value="Peptidase_M20"/>
    <property type="match status" value="1"/>
</dbReference>
<evidence type="ECO:0000256" key="1">
    <source>
        <dbReference type="ARBA" id="ARBA00006153"/>
    </source>
</evidence>
<dbReference type="PANTHER" id="PTHR11014">
    <property type="entry name" value="PEPTIDASE M20 FAMILY MEMBER"/>
    <property type="match status" value="1"/>
</dbReference>
<dbReference type="InterPro" id="IPR011650">
    <property type="entry name" value="Peptidase_M20_dimer"/>
</dbReference>
<dbReference type="Gene3D" id="3.40.630.10">
    <property type="entry name" value="Zn peptidases"/>
    <property type="match status" value="1"/>
</dbReference>
<comment type="similarity">
    <text evidence="1">Belongs to the peptidase M20 family.</text>
</comment>
<sequence length="388" mass="42652">MNKEALQSLADWSIGHRRHLHRNPELSGMEHETHRYIKTIITDLALELREAPYPSLVAYLPGTDGSKTIALRADIDALPVEEEGEKGDYRSQVPGVSHACGHDGHTAILLAVVKWAAANRESIRPNVKFIFQSAEEITPSGAEALVSAGVLDDVDAIFGIHLWQGMEKGKLGLIPGPMMASSDDFRVTVDGSGGHGSAPHETTDPIYIATHLVQSFQAIVSRQVNPMEPAVISVGKIEGGTTYNIIPSKADLYGTFRAMTPETRAFLQERIARQSKGICDTFQAESHVEFITGTPPLVNDENESRFAETVIRKQLGEDAFAPVDMIMGAEDFAFYLQEKPGAFIFVGMKGERSRYPHHHAKFDLDEEVFASAIRLFIGIIEDYPLTSI</sequence>
<accession>A0A1Q2L300</accession>
<dbReference type="InterPro" id="IPR036264">
    <property type="entry name" value="Bact_exopeptidase_dim_dom"/>
</dbReference>
<dbReference type="EMBL" id="CP019640">
    <property type="protein sequence ID" value="AQQ54811.1"/>
    <property type="molecule type" value="Genomic_DNA"/>
</dbReference>
<name>A0A1Q2L300_9BACL</name>
<feature type="binding site" evidence="3">
    <location>
        <position position="358"/>
    </location>
    <ligand>
        <name>Mn(2+)</name>
        <dbReference type="ChEBI" id="CHEBI:29035"/>
        <label>2</label>
    </ligand>
</feature>
<dbReference type="PIRSF" id="PIRSF005962">
    <property type="entry name" value="Pept_M20D_amidohydro"/>
    <property type="match status" value="1"/>
</dbReference>
<comment type="cofactor">
    <cofactor evidence="3">
        <name>Mn(2+)</name>
        <dbReference type="ChEBI" id="CHEBI:29035"/>
    </cofactor>
    <text evidence="3">The Mn(2+) ion enhances activity.</text>
</comment>
<dbReference type="RefSeq" id="WP_077590712.1">
    <property type="nucleotide sequence ID" value="NZ_CP019640.1"/>
</dbReference>
<dbReference type="SUPFAM" id="SSF55031">
    <property type="entry name" value="Bacterial exopeptidase dimerisation domain"/>
    <property type="match status" value="1"/>
</dbReference>
<dbReference type="InterPro" id="IPR017439">
    <property type="entry name" value="Amidohydrolase"/>
</dbReference>
<feature type="binding site" evidence="3">
    <location>
        <position position="102"/>
    </location>
    <ligand>
        <name>Mn(2+)</name>
        <dbReference type="ChEBI" id="CHEBI:29035"/>
        <label>2</label>
    </ligand>
</feature>
<feature type="binding site" evidence="3">
    <location>
        <position position="161"/>
    </location>
    <ligand>
        <name>Mn(2+)</name>
        <dbReference type="ChEBI" id="CHEBI:29035"/>
        <label>2</label>
    </ligand>
</feature>
<dbReference type="SUPFAM" id="SSF53187">
    <property type="entry name" value="Zn-dependent exopeptidases"/>
    <property type="match status" value="1"/>
</dbReference>
<keyword evidence="3" id="KW-0464">Manganese</keyword>
<dbReference type="NCBIfam" id="TIGR01891">
    <property type="entry name" value="amidohydrolases"/>
    <property type="match status" value="1"/>
</dbReference>
<dbReference type="Pfam" id="PF07687">
    <property type="entry name" value="M20_dimer"/>
    <property type="match status" value="1"/>
</dbReference>
<keyword evidence="2 5" id="KW-0378">Hydrolase</keyword>
<gene>
    <name evidence="5" type="ORF">B0X71_18030</name>
</gene>
<keyword evidence="6" id="KW-1185">Reference proteome</keyword>
<evidence type="ECO:0000256" key="3">
    <source>
        <dbReference type="PIRSR" id="PIRSR005962-1"/>
    </source>
</evidence>
<dbReference type="PANTHER" id="PTHR11014:SF63">
    <property type="entry name" value="METALLOPEPTIDASE, PUTATIVE (AFU_ORTHOLOGUE AFUA_6G09600)-RELATED"/>
    <property type="match status" value="1"/>
</dbReference>
<keyword evidence="3" id="KW-0479">Metal-binding</keyword>
<feature type="binding site" evidence="3">
    <location>
        <position position="136"/>
    </location>
    <ligand>
        <name>Mn(2+)</name>
        <dbReference type="ChEBI" id="CHEBI:29035"/>
        <label>2</label>
    </ligand>
</feature>
<dbReference type="Gene3D" id="3.30.70.360">
    <property type="match status" value="1"/>
</dbReference>
<dbReference type="KEGG" id="pmar:B0X71_18030"/>
<dbReference type="Proteomes" id="UP000188184">
    <property type="component" value="Chromosome"/>
</dbReference>
<evidence type="ECO:0000313" key="5">
    <source>
        <dbReference type="EMBL" id="AQQ54811.1"/>
    </source>
</evidence>
<dbReference type="GO" id="GO:0046872">
    <property type="term" value="F:metal ion binding"/>
    <property type="evidence" value="ECO:0007669"/>
    <property type="project" value="UniProtKB-KW"/>
</dbReference>
<protein>
    <submittedName>
        <fullName evidence="5">N-acyl-L-amino acid amidohydrolase</fullName>
    </submittedName>
</protein>
<evidence type="ECO:0000313" key="6">
    <source>
        <dbReference type="Proteomes" id="UP000188184"/>
    </source>
</evidence>
<reference evidence="5 6" key="1">
    <citation type="submission" date="2017-02" db="EMBL/GenBank/DDBJ databases">
        <title>The complete genomic sequence of a novel cold adapted crude oil-degrading bacterium Planococcus qaidamina Y42.</title>
        <authorList>
            <person name="Yang R."/>
        </authorList>
    </citation>
    <scope>NUCLEOTIDE SEQUENCE [LARGE SCALE GENOMIC DNA]</scope>
    <source>
        <strain evidence="5 6">Y42</strain>
    </source>
</reference>
<feature type="binding site" evidence="3">
    <location>
        <position position="100"/>
    </location>
    <ligand>
        <name>Mn(2+)</name>
        <dbReference type="ChEBI" id="CHEBI:29035"/>
        <label>2</label>
    </ligand>
</feature>